<evidence type="ECO:0000256" key="1">
    <source>
        <dbReference type="ARBA" id="ARBA00004496"/>
    </source>
</evidence>
<dbReference type="Gene3D" id="3.30.750.44">
    <property type="match status" value="1"/>
</dbReference>
<sequence length="1119" mass="120920">MRSRHRPGRRHLTDPADLVILIASRVRVGGVSIHAYLRFPAVRGDQVAFVADDDVWMAGTGGGRAYRISTDHRPATCPHISPDGTRVAWASGSPTCQEVYVAPVDGGATRQLTFWGSPGTTVRGWLDEDEVIVVSAARQADRSRQFAYAVPVDGGPGRRLPIGWVHDLALAPQQGLSGGALMSTANLSEPAWWKHYRGGTAAQLWWDATGDGDYDRILGELESGLVGPLWTRTDGGERIGFLSDHEGRGQLYSLAVDEATPQVDSLVRHTDHELYARHATSDGRQVVYVSGGRLHLLDSLAPGTEPRQLDIRLGGARNGLSPQHIAVTAKKIQHLSTDRSGRASAVEVHGRVLWLPHRDGPARALADSSDARRRLPTVLGSTDRVAWVSDVDGDDAVEIGGIEGGSTDRLVAPGLVGRVLDMAAAPDGRLLALATHDGRLLLVAVPVGSPAQPVTPIEVDTTDQGDVAGLAFSPDSRWLAWSAPGPEPLRNIRMLEVGRPDTSPFDVTPLRFTDTEPVFTRDGSHLAFLSVRSLDPVYDAFVFDLSFPGGCRPMLLPLGATTPSPFEPQVGGRWFDAEPAPDGAAGADGRSAQPAAPHRTTVDLPGLDQRIVPAPVAGGRYQDLQAVEGALVWLRQPTHGELGSDLAHVDDEPPRATLERLDLKTGKVETLVDGADGVRSTGDGKRLLVQDGDKLRLLPAERKVSEDDPDDVTVDLGRARIRVEPLQEWTQMYHEAWRLMRDHYWRADMGGIDWAAARDRYAPLLERVATRSDLVDLIWEMQGELGTSHAYCMTPPEPPASGTGQGLLGADLSFDGAAWRIDRIVPGESSEPRARSPLFAPGVAAAEGDAILAVDGRATSRTCPPEALLLGSAGTPVELTIAPADCGARRAVAVVPLSTEVPLRYQDWVADRRRHVHERTDGRVGYLHIPDMVSGGWAQLHRDLRTEVGRDGLIVDVRGNSGGHTSQLVIEKLARRIIGWSHARGPRPTSYPLDARRGPMVAVTDMYAGSDGDIVTAAIRSLGLGLVVGTRTWGGVIGIDGRYDLVDGTVVTQPRYAFWFDDFGWGVENHGVDPDIEVQVSVRDRVAGRDVQLDRALLEIRDRLEQEPARRPPALPPLP</sequence>
<dbReference type="Pfam" id="PF26549">
    <property type="entry name" value="Tricorn_N"/>
    <property type="match status" value="1"/>
</dbReference>
<dbReference type="InterPro" id="IPR028204">
    <property type="entry name" value="Tricorn_C1"/>
</dbReference>
<dbReference type="Gene3D" id="3.90.226.10">
    <property type="entry name" value="2-enoyl-CoA Hydratase, Chain A, domain 1"/>
    <property type="match status" value="1"/>
</dbReference>
<dbReference type="AlphaFoldDB" id="A0A563E9B1"/>
<comment type="caution">
    <text evidence="12">The sequence shown here is derived from an EMBL/GenBank/DDBJ whole genome shotgun (WGS) entry which is preliminary data.</text>
</comment>
<feature type="region of interest" description="Disordered" evidence="10">
    <location>
        <begin position="577"/>
        <end position="605"/>
    </location>
</feature>
<dbReference type="InterPro" id="IPR029414">
    <property type="entry name" value="Tricorn_PDZ"/>
</dbReference>
<dbReference type="SUPFAM" id="SSF50156">
    <property type="entry name" value="PDZ domain-like"/>
    <property type="match status" value="1"/>
</dbReference>
<evidence type="ECO:0000256" key="5">
    <source>
        <dbReference type="ARBA" id="ARBA00022801"/>
    </source>
</evidence>
<evidence type="ECO:0000313" key="12">
    <source>
        <dbReference type="EMBL" id="TWP39077.1"/>
    </source>
</evidence>
<dbReference type="PIRSF" id="PIRSF036421">
    <property type="entry name" value="Tricorn_protease"/>
    <property type="match status" value="1"/>
</dbReference>
<evidence type="ECO:0000256" key="2">
    <source>
        <dbReference type="ARBA" id="ARBA00008524"/>
    </source>
</evidence>
<dbReference type="InterPro" id="IPR015943">
    <property type="entry name" value="WD40/YVTN_repeat-like_dom_sf"/>
</dbReference>
<dbReference type="CDD" id="cd10828">
    <property type="entry name" value="cpPDZ_Tricorn-protease"/>
    <property type="match status" value="1"/>
</dbReference>
<feature type="active site" description="Charge relay system" evidence="8">
    <location>
        <position position="1068"/>
    </location>
</feature>
<proteinExistence type="inferred from homology"/>
<evidence type="ECO:0000256" key="8">
    <source>
        <dbReference type="PIRSR" id="PIRSR036421-1"/>
    </source>
</evidence>
<feature type="active site" description="Charge relay system" evidence="8">
    <location>
        <position position="789"/>
    </location>
</feature>
<comment type="subcellular location">
    <subcellularLocation>
        <location evidence="1 7">Cytoplasm</location>
    </subcellularLocation>
</comment>
<reference evidence="12 13" key="2">
    <citation type="submission" date="2019-08" db="EMBL/GenBank/DDBJ databases">
        <title>Jejuicoccus antrihumi gen. nov., sp. nov., a new member of the family Dermacoccaceae isolated from a cave.</title>
        <authorList>
            <person name="Schumann P."/>
            <person name="Kim I.S."/>
        </authorList>
    </citation>
    <scope>NUCLEOTIDE SEQUENCE [LARGE SCALE GENOMIC DNA]</scope>
    <source>
        <strain evidence="12 13">C5-26</strain>
    </source>
</reference>
<evidence type="ECO:0000256" key="6">
    <source>
        <dbReference type="ARBA" id="ARBA00022825"/>
    </source>
</evidence>
<dbReference type="Pfam" id="PF03572">
    <property type="entry name" value="Peptidase_S41"/>
    <property type="match status" value="1"/>
</dbReference>
<dbReference type="InterPro" id="IPR029045">
    <property type="entry name" value="ClpP/crotonase-like_dom_sf"/>
</dbReference>
<dbReference type="Pfam" id="PF26550">
    <property type="entry name" value="Tricorn_2nd"/>
    <property type="match status" value="1"/>
</dbReference>
<dbReference type="Pfam" id="PF14685">
    <property type="entry name" value="PDZ_Tricorn"/>
    <property type="match status" value="1"/>
</dbReference>
<dbReference type="Gene3D" id="2.30.42.10">
    <property type="match status" value="1"/>
</dbReference>
<evidence type="ECO:0000256" key="3">
    <source>
        <dbReference type="ARBA" id="ARBA00022490"/>
    </source>
</evidence>
<feature type="compositionally biased region" description="Low complexity" evidence="10">
    <location>
        <begin position="577"/>
        <end position="589"/>
    </location>
</feature>
<keyword evidence="4 7" id="KW-0645">Protease</keyword>
<dbReference type="GO" id="GO:0005737">
    <property type="term" value="C:cytoplasm"/>
    <property type="evidence" value="ECO:0007669"/>
    <property type="project" value="UniProtKB-SubCell"/>
</dbReference>
<dbReference type="EC" id="3.4.21.-" evidence="7"/>
<dbReference type="Gene3D" id="2.130.10.10">
    <property type="entry name" value="YVTN repeat-like/Quinoprotein amine dehydrogenase"/>
    <property type="match status" value="1"/>
</dbReference>
<comment type="similarity">
    <text evidence="2 7">Belongs to the peptidase S41B family.</text>
</comment>
<gene>
    <name evidence="12" type="ORF">FGL98_00305</name>
</gene>
<evidence type="ECO:0000256" key="10">
    <source>
        <dbReference type="SAM" id="MobiDB-lite"/>
    </source>
</evidence>
<dbReference type="GO" id="GO:0008236">
    <property type="term" value="F:serine-type peptidase activity"/>
    <property type="evidence" value="ECO:0007669"/>
    <property type="project" value="UniProtKB-UniRule"/>
</dbReference>
<protein>
    <recommendedName>
        <fullName evidence="7">Tricorn protease homolog</fullName>
        <ecNumber evidence="7">3.4.21.-</ecNumber>
    </recommendedName>
</protein>
<dbReference type="PANTHER" id="PTHR43253:SF1">
    <property type="entry name" value="TRICORN PROTEASE HOMOLOG 2-RELATED"/>
    <property type="match status" value="1"/>
</dbReference>
<keyword evidence="3 7" id="KW-0963">Cytoplasm</keyword>
<evidence type="ECO:0000256" key="9">
    <source>
        <dbReference type="PIRSR" id="PIRSR036421-3"/>
    </source>
</evidence>
<organism evidence="12 13">
    <name type="scientific">Leekyejoonella antrihumi</name>
    <dbReference type="NCBI Taxonomy" id="1660198"/>
    <lineage>
        <taxon>Bacteria</taxon>
        <taxon>Bacillati</taxon>
        <taxon>Actinomycetota</taxon>
        <taxon>Actinomycetes</taxon>
        <taxon>Micrococcales</taxon>
        <taxon>Dermacoccaceae</taxon>
        <taxon>Leekyejoonella</taxon>
    </lineage>
</organism>
<evidence type="ECO:0000313" key="13">
    <source>
        <dbReference type="Proteomes" id="UP000320244"/>
    </source>
</evidence>
<comment type="function">
    <text evidence="7">Degrades oligopeptides.</text>
</comment>
<evidence type="ECO:0000256" key="7">
    <source>
        <dbReference type="PIRNR" id="PIRNR036421"/>
    </source>
</evidence>
<reference evidence="12 13" key="1">
    <citation type="submission" date="2019-05" db="EMBL/GenBank/DDBJ databases">
        <authorList>
            <person name="Lee S.D."/>
        </authorList>
    </citation>
    <scope>NUCLEOTIDE SEQUENCE [LARGE SCALE GENOMIC DNA]</scope>
    <source>
        <strain evidence="12 13">C5-26</strain>
    </source>
</reference>
<keyword evidence="5 7" id="KW-0378">Hydrolase</keyword>
<dbReference type="GO" id="GO:0006508">
    <property type="term" value="P:proteolysis"/>
    <property type="evidence" value="ECO:0007669"/>
    <property type="project" value="UniProtKB-UniRule"/>
</dbReference>
<dbReference type="CDD" id="cd07562">
    <property type="entry name" value="Peptidase_S41_TRI"/>
    <property type="match status" value="1"/>
</dbReference>
<dbReference type="EMBL" id="VCQV01000001">
    <property type="protein sequence ID" value="TWP39077.1"/>
    <property type="molecule type" value="Genomic_DNA"/>
</dbReference>
<dbReference type="OrthoDB" id="9758793at2"/>
<dbReference type="InterPro" id="IPR005151">
    <property type="entry name" value="Tail-specific_protease"/>
</dbReference>
<dbReference type="Gene3D" id="2.120.10.60">
    <property type="entry name" value="Tricorn protease N-terminal domain"/>
    <property type="match status" value="1"/>
</dbReference>
<keyword evidence="6 7" id="KW-0720">Serine protease</keyword>
<feature type="active site" description="Nucleophile" evidence="8">
    <location>
        <position position="1010"/>
    </location>
</feature>
<name>A0A563E9B1_9MICO</name>
<keyword evidence="13" id="KW-1185">Reference proteome</keyword>
<dbReference type="SUPFAM" id="SSF69304">
    <property type="entry name" value="Tricorn protease N-terminal domain"/>
    <property type="match status" value="2"/>
</dbReference>
<evidence type="ECO:0000256" key="4">
    <source>
        <dbReference type="ARBA" id="ARBA00022670"/>
    </source>
</evidence>
<dbReference type="PANTHER" id="PTHR43253">
    <property type="entry name" value="TRICORN PROTEASE HOMOLOG 2-RELATED"/>
    <property type="match status" value="1"/>
</dbReference>
<feature type="site" description="Transition state stabilizer; via amide nitrogen" evidence="9">
    <location>
        <position position="1011"/>
    </location>
</feature>
<dbReference type="InterPro" id="IPR012393">
    <property type="entry name" value="Tricorn_protease"/>
</dbReference>
<accession>A0A563E9B1</accession>
<dbReference type="InterPro" id="IPR036034">
    <property type="entry name" value="PDZ_sf"/>
</dbReference>
<dbReference type="SMART" id="SM00245">
    <property type="entry name" value="TSPc"/>
    <property type="match status" value="1"/>
</dbReference>
<feature type="domain" description="Tail specific protease" evidence="11">
    <location>
        <begin position="887"/>
        <end position="1079"/>
    </location>
</feature>
<dbReference type="Proteomes" id="UP000320244">
    <property type="component" value="Unassembled WGS sequence"/>
</dbReference>
<dbReference type="SUPFAM" id="SSF52096">
    <property type="entry name" value="ClpP/crotonase"/>
    <property type="match status" value="1"/>
</dbReference>
<evidence type="ECO:0000259" key="11">
    <source>
        <dbReference type="SMART" id="SM00245"/>
    </source>
</evidence>
<dbReference type="Pfam" id="PF14684">
    <property type="entry name" value="Tricorn_C1"/>
    <property type="match status" value="1"/>
</dbReference>